<accession>A0A8T0PMR6</accession>
<proteinExistence type="predicted"/>
<name>A0A8T0PMR6_PANVG</name>
<gene>
    <name evidence="2" type="ORF">PVAP13_8KG311808</name>
</gene>
<feature type="region of interest" description="Disordered" evidence="1">
    <location>
        <begin position="1"/>
        <end position="58"/>
    </location>
</feature>
<feature type="compositionally biased region" description="Low complexity" evidence="1">
    <location>
        <begin position="1"/>
        <end position="13"/>
    </location>
</feature>
<keyword evidence="3" id="KW-1185">Reference proteome</keyword>
<feature type="compositionally biased region" description="Low complexity" evidence="1">
    <location>
        <begin position="23"/>
        <end position="33"/>
    </location>
</feature>
<sequence length="186" mass="20107">MGGHGSTPRRSVPITPPPPPSPRSGAPGSTSRVAPRHPPSPSRRARRPWAPGSAQQEPHLHLLRGEPTVADPPPHLHHSMLHGRCGLPLLAGGGGRRARQPVRCGTRLGQQHFFAGSGGAQFVLLIHSGDPPARPRLFSWTHPSRGAMGARSKSPPSPFPCCNVSGFLTSLLGDWIWKRKRHCLRW</sequence>
<dbReference type="EMBL" id="CM029051">
    <property type="protein sequence ID" value="KAG2563243.1"/>
    <property type="molecule type" value="Genomic_DNA"/>
</dbReference>
<comment type="caution">
    <text evidence="2">The sequence shown here is derived from an EMBL/GenBank/DDBJ whole genome shotgun (WGS) entry which is preliminary data.</text>
</comment>
<evidence type="ECO:0000313" key="2">
    <source>
        <dbReference type="EMBL" id="KAG2563243.1"/>
    </source>
</evidence>
<dbReference type="AlphaFoldDB" id="A0A8T0PMR6"/>
<reference evidence="2" key="1">
    <citation type="submission" date="2020-05" db="EMBL/GenBank/DDBJ databases">
        <title>WGS assembly of Panicum virgatum.</title>
        <authorList>
            <person name="Lovell J.T."/>
            <person name="Jenkins J."/>
            <person name="Shu S."/>
            <person name="Juenger T.E."/>
            <person name="Schmutz J."/>
        </authorList>
    </citation>
    <scope>NUCLEOTIDE SEQUENCE</scope>
    <source>
        <strain evidence="2">AP13</strain>
    </source>
</reference>
<protein>
    <submittedName>
        <fullName evidence="2">Uncharacterized protein</fullName>
    </submittedName>
</protein>
<dbReference type="Proteomes" id="UP000823388">
    <property type="component" value="Chromosome 8K"/>
</dbReference>
<organism evidence="2 3">
    <name type="scientific">Panicum virgatum</name>
    <name type="common">Blackwell switchgrass</name>
    <dbReference type="NCBI Taxonomy" id="38727"/>
    <lineage>
        <taxon>Eukaryota</taxon>
        <taxon>Viridiplantae</taxon>
        <taxon>Streptophyta</taxon>
        <taxon>Embryophyta</taxon>
        <taxon>Tracheophyta</taxon>
        <taxon>Spermatophyta</taxon>
        <taxon>Magnoliopsida</taxon>
        <taxon>Liliopsida</taxon>
        <taxon>Poales</taxon>
        <taxon>Poaceae</taxon>
        <taxon>PACMAD clade</taxon>
        <taxon>Panicoideae</taxon>
        <taxon>Panicodae</taxon>
        <taxon>Paniceae</taxon>
        <taxon>Panicinae</taxon>
        <taxon>Panicum</taxon>
        <taxon>Panicum sect. Hiantes</taxon>
    </lineage>
</organism>
<evidence type="ECO:0000313" key="3">
    <source>
        <dbReference type="Proteomes" id="UP000823388"/>
    </source>
</evidence>
<evidence type="ECO:0000256" key="1">
    <source>
        <dbReference type="SAM" id="MobiDB-lite"/>
    </source>
</evidence>